<protein>
    <recommendedName>
        <fullName evidence="4">GIY-YIG nuclease family protein</fullName>
    </recommendedName>
</protein>
<evidence type="ECO:0008006" key="4">
    <source>
        <dbReference type="Google" id="ProtNLM"/>
    </source>
</evidence>
<evidence type="ECO:0000256" key="1">
    <source>
        <dbReference type="SAM" id="MobiDB-lite"/>
    </source>
</evidence>
<dbReference type="Proteomes" id="UP001501195">
    <property type="component" value="Unassembled WGS sequence"/>
</dbReference>
<organism evidence="2 3">
    <name type="scientific">Kineococcus glutinatus</name>
    <dbReference type="NCBI Taxonomy" id="1070872"/>
    <lineage>
        <taxon>Bacteria</taxon>
        <taxon>Bacillati</taxon>
        <taxon>Actinomycetota</taxon>
        <taxon>Actinomycetes</taxon>
        <taxon>Kineosporiales</taxon>
        <taxon>Kineosporiaceae</taxon>
        <taxon>Kineococcus</taxon>
    </lineage>
</organism>
<accession>A0ABP9H4Y7</accession>
<evidence type="ECO:0000313" key="3">
    <source>
        <dbReference type="Proteomes" id="UP001501195"/>
    </source>
</evidence>
<name>A0ABP9H4Y7_9ACTN</name>
<sequence>MDGDKGTGCPVPMQDTDRGRRMPKQDPVEVMRAAGLEPCVPYPGSKTPWLCECRRCGQTVCPLYNSVQQGTGGCKHCGKKQSARTRTMAEEKAVAEMCSYGVTPLDPFPGVMKPWRCQCVACGEVITPSLHNARRQGVCGYCSGTAVRAADAEAAMRAAGAEPQVPYPGGNVQWPCRCTACGRAITPRYASIRGGQSACRYCTGHGVIPEEAVDLMREAGMEPQVPYPGADTPWPCRCTVCQRTVAPTYNNVRRGRSTCGYCSGARVDVAQAKQLMVAAGLQPLEAYPGANVGWRCRCLRCGWIVKPAYGRVVAGGGCPECAPGRIRTAEPALLYLIVHHRWQAAKVGIAADDSLRLREHLKHGWTPLTRYGRRTIWRIPTGGQARALEQALLTTWRDGGAPQALSVADMPQGGATETAFLTQIDLEEAITWLDQQVGRAWRVGSEGAQPTSPSRGS</sequence>
<gene>
    <name evidence="2" type="ORF">GCM10023225_00080</name>
</gene>
<evidence type="ECO:0000313" key="2">
    <source>
        <dbReference type="EMBL" id="GAA4960531.1"/>
    </source>
</evidence>
<proteinExistence type="predicted"/>
<feature type="region of interest" description="Disordered" evidence="1">
    <location>
        <begin position="1"/>
        <end position="24"/>
    </location>
</feature>
<comment type="caution">
    <text evidence="2">The sequence shown here is derived from an EMBL/GenBank/DDBJ whole genome shotgun (WGS) entry which is preliminary data.</text>
</comment>
<reference evidence="3" key="1">
    <citation type="journal article" date="2019" name="Int. J. Syst. Evol. Microbiol.">
        <title>The Global Catalogue of Microorganisms (GCM) 10K type strain sequencing project: providing services to taxonomists for standard genome sequencing and annotation.</title>
        <authorList>
            <consortium name="The Broad Institute Genomics Platform"/>
            <consortium name="The Broad Institute Genome Sequencing Center for Infectious Disease"/>
            <person name="Wu L."/>
            <person name="Ma J."/>
        </authorList>
    </citation>
    <scope>NUCLEOTIDE SEQUENCE [LARGE SCALE GENOMIC DNA]</scope>
    <source>
        <strain evidence="3">JCM 18126</strain>
    </source>
</reference>
<dbReference type="EMBL" id="BAABIL010000001">
    <property type="protein sequence ID" value="GAA4960531.1"/>
    <property type="molecule type" value="Genomic_DNA"/>
</dbReference>
<feature type="compositionally biased region" description="Basic and acidic residues" evidence="1">
    <location>
        <begin position="15"/>
        <end position="24"/>
    </location>
</feature>
<keyword evidence="3" id="KW-1185">Reference proteome</keyword>